<evidence type="ECO:0000256" key="3">
    <source>
        <dbReference type="ARBA" id="ARBA00023002"/>
    </source>
</evidence>
<dbReference type="Gene3D" id="3.40.50.720">
    <property type="entry name" value="NAD(P)-binding Rossmann-like Domain"/>
    <property type="match status" value="1"/>
</dbReference>
<keyword evidence="6" id="KW-1185">Reference proteome</keyword>
<dbReference type="Proteomes" id="UP000235023">
    <property type="component" value="Unassembled WGS sequence"/>
</dbReference>
<dbReference type="PANTHER" id="PTHR42748">
    <property type="entry name" value="NITROGEN METABOLITE REPRESSION PROTEIN NMRA FAMILY MEMBER"/>
    <property type="match status" value="1"/>
</dbReference>
<dbReference type="Gene3D" id="3.90.25.10">
    <property type="entry name" value="UDP-galactose 4-epimerase, domain 1"/>
    <property type="match status" value="1"/>
</dbReference>
<protein>
    <submittedName>
        <fullName evidence="5">NmrA family protein</fullName>
    </submittedName>
</protein>
<dbReference type="SUPFAM" id="SSF51735">
    <property type="entry name" value="NAD(P)-binding Rossmann-fold domains"/>
    <property type="match status" value="1"/>
</dbReference>
<keyword evidence="2" id="KW-0521">NADP</keyword>
<evidence type="ECO:0000259" key="4">
    <source>
        <dbReference type="Pfam" id="PF05368"/>
    </source>
</evidence>
<reference evidence="6" key="1">
    <citation type="submission" date="2017-12" db="EMBL/GenBank/DDBJ databases">
        <authorList>
            <consortium name="DOE Joint Genome Institute"/>
            <person name="Mondo S.J."/>
            <person name="Kjaerbolling I."/>
            <person name="Vesth T.C."/>
            <person name="Frisvad J.C."/>
            <person name="Nybo J.L."/>
            <person name="Theobald S."/>
            <person name="Kuo A."/>
            <person name="Bowyer P."/>
            <person name="Matsuda Y."/>
            <person name="Lyhne E.K."/>
            <person name="Kogle M.E."/>
            <person name="Clum A."/>
            <person name="Lipzen A."/>
            <person name="Salamov A."/>
            <person name="Ngan C.Y."/>
            <person name="Daum C."/>
            <person name="Chiniquy J."/>
            <person name="Barry K."/>
            <person name="LaButti K."/>
            <person name="Haridas S."/>
            <person name="Simmons B.A."/>
            <person name="Magnuson J.K."/>
            <person name="Mortensen U.H."/>
            <person name="Larsen T.O."/>
            <person name="Grigoriev I.V."/>
            <person name="Baker S.E."/>
            <person name="Andersen M.R."/>
            <person name="Nordberg H.P."/>
            <person name="Cantor M.N."/>
            <person name="Hua S.X."/>
        </authorList>
    </citation>
    <scope>NUCLEOTIDE SEQUENCE [LARGE SCALE GENOMIC DNA]</scope>
    <source>
        <strain evidence="6">IBT 19404</strain>
    </source>
</reference>
<keyword evidence="3" id="KW-0560">Oxidoreductase</keyword>
<evidence type="ECO:0000313" key="5">
    <source>
        <dbReference type="EMBL" id="PLN78231.1"/>
    </source>
</evidence>
<evidence type="ECO:0000256" key="1">
    <source>
        <dbReference type="ARBA" id="ARBA00006328"/>
    </source>
</evidence>
<dbReference type="InterPro" id="IPR036291">
    <property type="entry name" value="NAD(P)-bd_dom_sf"/>
</dbReference>
<proteinExistence type="inferred from homology"/>
<dbReference type="OrthoDB" id="300709at2759"/>
<accession>A0A2J5HMH4</accession>
<feature type="domain" description="NmrA-like" evidence="4">
    <location>
        <begin position="11"/>
        <end position="305"/>
    </location>
</feature>
<dbReference type="InterPro" id="IPR008030">
    <property type="entry name" value="NmrA-like"/>
</dbReference>
<evidence type="ECO:0000256" key="2">
    <source>
        <dbReference type="ARBA" id="ARBA00022857"/>
    </source>
</evidence>
<sequence length="341" mass="37054">MTIDTTANPHLVVIYGATGSQGGSLVRSLIRNPNFRVRAITRNPSSQSAQQLSQLGVDVVQADGWKKEQITAACQGAWAAFVNTNSEDPIWHNGSGVTEFDLGRTIIDGIIAAGSVRHLVYSSAASTSAYSKGRVRAQAAEMKSQIERYALDSQGFETVCPIHPGFYMELFTIKELAPLFGGFPFMPDAEGFLTLRTPQWGADGPMPVPWVAIREDFGDIVHGVLLDPHRYHATAVPVVSDPRSYPEVTEIFQSVTGQKARYECLNSCEEFGKGIPEMEDLRRLFQFGQLTNAKYFGDADPSAALSAELKARAVEARGGGAADQQLLSFPKWVAGNLMPAI</sequence>
<dbReference type="GO" id="GO:0016491">
    <property type="term" value="F:oxidoreductase activity"/>
    <property type="evidence" value="ECO:0007669"/>
    <property type="project" value="UniProtKB-KW"/>
</dbReference>
<comment type="similarity">
    <text evidence="1">Belongs to the NmrA-type oxidoreductase family.</text>
</comment>
<evidence type="ECO:0000313" key="6">
    <source>
        <dbReference type="Proteomes" id="UP000235023"/>
    </source>
</evidence>
<dbReference type="Pfam" id="PF05368">
    <property type="entry name" value="NmrA"/>
    <property type="match status" value="1"/>
</dbReference>
<dbReference type="InterPro" id="IPR051164">
    <property type="entry name" value="NmrA-like_oxidored"/>
</dbReference>
<dbReference type="PANTHER" id="PTHR42748:SF30">
    <property type="entry name" value="NMRA-LIKE DOMAIN-CONTAINING PROTEIN"/>
    <property type="match status" value="1"/>
</dbReference>
<dbReference type="GO" id="GO:0005634">
    <property type="term" value="C:nucleus"/>
    <property type="evidence" value="ECO:0007669"/>
    <property type="project" value="TreeGrafter"/>
</dbReference>
<organism evidence="5 6">
    <name type="scientific">Aspergillus taichungensis</name>
    <dbReference type="NCBI Taxonomy" id="482145"/>
    <lineage>
        <taxon>Eukaryota</taxon>
        <taxon>Fungi</taxon>
        <taxon>Dikarya</taxon>
        <taxon>Ascomycota</taxon>
        <taxon>Pezizomycotina</taxon>
        <taxon>Eurotiomycetes</taxon>
        <taxon>Eurotiomycetidae</taxon>
        <taxon>Eurotiales</taxon>
        <taxon>Aspergillaceae</taxon>
        <taxon>Aspergillus</taxon>
        <taxon>Aspergillus subgen. Circumdati</taxon>
    </lineage>
</organism>
<name>A0A2J5HMH4_9EURO</name>
<dbReference type="EMBL" id="KZ559580">
    <property type="protein sequence ID" value="PLN78231.1"/>
    <property type="molecule type" value="Genomic_DNA"/>
</dbReference>
<gene>
    <name evidence="5" type="ORF">BDW42DRAFT_175241</name>
</gene>
<dbReference type="AlphaFoldDB" id="A0A2J5HMH4"/>